<keyword evidence="4" id="KW-0732">Signal</keyword>
<evidence type="ECO:0000256" key="4">
    <source>
        <dbReference type="SAM" id="SignalP"/>
    </source>
</evidence>
<keyword evidence="2" id="KW-0325">Glycoprotein</keyword>
<keyword evidence="3" id="KW-0812">Transmembrane</keyword>
<feature type="chain" id="PRO_5035266623" description="Sphingomyelin phosphodiesterase C-terminal domain-containing protein" evidence="4">
    <location>
        <begin position="27"/>
        <end position="474"/>
    </location>
</feature>
<dbReference type="PANTHER" id="PTHR10340:SF57">
    <property type="entry name" value="METALLOPHOS DOMAIN-CONTAINING PROTEIN"/>
    <property type="match status" value="1"/>
</dbReference>
<evidence type="ECO:0000256" key="2">
    <source>
        <dbReference type="ARBA" id="ARBA00023180"/>
    </source>
</evidence>
<dbReference type="AlphaFoldDB" id="A0A8J2RD68"/>
<name>A0A8J2RD68_9CRUS</name>
<evidence type="ECO:0000259" key="5">
    <source>
        <dbReference type="Pfam" id="PF19272"/>
    </source>
</evidence>
<organism evidence="6 7">
    <name type="scientific">Daphnia galeata</name>
    <dbReference type="NCBI Taxonomy" id="27404"/>
    <lineage>
        <taxon>Eukaryota</taxon>
        <taxon>Metazoa</taxon>
        <taxon>Ecdysozoa</taxon>
        <taxon>Arthropoda</taxon>
        <taxon>Crustacea</taxon>
        <taxon>Branchiopoda</taxon>
        <taxon>Diplostraca</taxon>
        <taxon>Cladocera</taxon>
        <taxon>Anomopoda</taxon>
        <taxon>Daphniidae</taxon>
        <taxon>Daphnia</taxon>
    </lineage>
</organism>
<dbReference type="PANTHER" id="PTHR10340">
    <property type="entry name" value="SPHINGOMYELIN PHOSPHODIESTERASE"/>
    <property type="match status" value="1"/>
</dbReference>
<dbReference type="Proteomes" id="UP000789390">
    <property type="component" value="Unassembled WGS sequence"/>
</dbReference>
<evidence type="ECO:0000313" key="7">
    <source>
        <dbReference type="Proteomes" id="UP000789390"/>
    </source>
</evidence>
<evidence type="ECO:0000256" key="3">
    <source>
        <dbReference type="SAM" id="Phobius"/>
    </source>
</evidence>
<keyword evidence="7" id="KW-1185">Reference proteome</keyword>
<dbReference type="SUPFAM" id="SSF56300">
    <property type="entry name" value="Metallo-dependent phosphatases"/>
    <property type="match status" value="1"/>
</dbReference>
<dbReference type="Pfam" id="PF19272">
    <property type="entry name" value="ASMase_C"/>
    <property type="match status" value="1"/>
</dbReference>
<gene>
    <name evidence="6" type="ORF">DGAL_LOCUS910</name>
</gene>
<keyword evidence="3" id="KW-1133">Transmembrane helix</keyword>
<evidence type="ECO:0000256" key="1">
    <source>
        <dbReference type="ARBA" id="ARBA00022801"/>
    </source>
</evidence>
<dbReference type="GO" id="GO:0005615">
    <property type="term" value="C:extracellular space"/>
    <property type="evidence" value="ECO:0007669"/>
    <property type="project" value="TreeGrafter"/>
</dbReference>
<dbReference type="InterPro" id="IPR045473">
    <property type="entry name" value="ASM_C"/>
</dbReference>
<keyword evidence="3" id="KW-0472">Membrane</keyword>
<keyword evidence="1" id="KW-0378">Hydrolase</keyword>
<evidence type="ECO:0000313" key="6">
    <source>
        <dbReference type="EMBL" id="CAH0098807.1"/>
    </source>
</evidence>
<dbReference type="GO" id="GO:0008081">
    <property type="term" value="F:phosphoric diester hydrolase activity"/>
    <property type="evidence" value="ECO:0007669"/>
    <property type="project" value="TreeGrafter"/>
</dbReference>
<dbReference type="OrthoDB" id="348678at2759"/>
<comment type="caution">
    <text evidence="6">The sequence shown here is derived from an EMBL/GenBank/DDBJ whole genome shotgun (WGS) entry which is preliminary data.</text>
</comment>
<dbReference type="EMBL" id="CAKKLH010000008">
    <property type="protein sequence ID" value="CAH0098807.1"/>
    <property type="molecule type" value="Genomic_DNA"/>
</dbReference>
<sequence>MALFRLKNASFGLIVIIAHLIPTARAGIGYFWHVTDFHYDANLTGAGDCWNGQKKNGGSGSSNQLHQSQHFIQAERFGSYRCDSTWQDSAARWIASPGDDGKNRVHEAVSAVSLLIRRYFPGTVVYPIVGGADVWPRGQTSFSNTAQPYHDLANLWRVWLPPEAEATFKKGGYYVIEQARLQLHLIALNTNYYSEVNYATAENEEMDPGGQFAWFESILLKARRRRGTVYIFGHVPPGIYERHYSRQALHWFQDRFNRKYLSLVQSYSDVIAGQFFGHAHTDSFRVIYDDNGRPISWILLAPAVSPREPGLAEGTGPNNPAIRLVKFNTNNGQVLDYTQYYLNLTEANANGRAEWRRAYNFTQLYKMPDVNPIALHNVAAAMLTHPNVFQNYYTVNHMLRDGLPYCGSLCRQVHFCSATQIDYADYDDCIVTALMASSRSSGISWKRRDAVSTFGLTLICVTLLQFILASLCVR</sequence>
<feature type="transmembrane region" description="Helical" evidence="3">
    <location>
        <begin position="454"/>
        <end position="473"/>
    </location>
</feature>
<feature type="domain" description="Sphingomyelin phosphodiesterase C-terminal" evidence="5">
    <location>
        <begin position="294"/>
        <end position="432"/>
    </location>
</feature>
<dbReference type="Gene3D" id="3.60.21.10">
    <property type="match status" value="1"/>
</dbReference>
<proteinExistence type="predicted"/>
<reference evidence="6" key="1">
    <citation type="submission" date="2021-11" db="EMBL/GenBank/DDBJ databases">
        <authorList>
            <person name="Schell T."/>
        </authorList>
    </citation>
    <scope>NUCLEOTIDE SEQUENCE</scope>
    <source>
        <strain evidence="6">M5</strain>
    </source>
</reference>
<accession>A0A8J2RD68</accession>
<protein>
    <recommendedName>
        <fullName evidence="5">Sphingomyelin phosphodiesterase C-terminal domain-containing protein</fullName>
    </recommendedName>
</protein>
<dbReference type="InterPro" id="IPR029052">
    <property type="entry name" value="Metallo-depent_PP-like"/>
</dbReference>
<feature type="signal peptide" evidence="4">
    <location>
        <begin position="1"/>
        <end position="26"/>
    </location>
</feature>